<dbReference type="RefSeq" id="WP_395513573.1">
    <property type="nucleotide sequence ID" value="NZ_JBBDHD010000163.1"/>
</dbReference>
<evidence type="ECO:0000256" key="1">
    <source>
        <dbReference type="ARBA" id="ARBA00010333"/>
    </source>
</evidence>
<evidence type="ECO:0000259" key="7">
    <source>
        <dbReference type="SMART" id="SM00062"/>
    </source>
</evidence>
<evidence type="ECO:0000256" key="2">
    <source>
        <dbReference type="ARBA" id="ARBA00022448"/>
    </source>
</evidence>
<dbReference type="EMBL" id="JBBDHD010000163">
    <property type="protein sequence ID" value="MFH7599957.1"/>
    <property type="molecule type" value="Genomic_DNA"/>
</dbReference>
<evidence type="ECO:0000313" key="8">
    <source>
        <dbReference type="EMBL" id="MFH7599957.1"/>
    </source>
</evidence>
<feature type="region of interest" description="Disordered" evidence="5">
    <location>
        <begin position="266"/>
        <end position="285"/>
    </location>
</feature>
<dbReference type="CDD" id="cd13690">
    <property type="entry name" value="PBP2_GluB"/>
    <property type="match status" value="1"/>
</dbReference>
<keyword evidence="2" id="KW-0813">Transport</keyword>
<dbReference type="SMART" id="SM00062">
    <property type="entry name" value="PBPb"/>
    <property type="match status" value="1"/>
</dbReference>
<dbReference type="PROSITE" id="PS01039">
    <property type="entry name" value="SBP_BACTERIAL_3"/>
    <property type="match status" value="1"/>
</dbReference>
<keyword evidence="9" id="KW-1185">Reference proteome</keyword>
<dbReference type="PANTHER" id="PTHR30085">
    <property type="entry name" value="AMINO ACID ABC TRANSPORTER PERMEASE"/>
    <property type="match status" value="1"/>
</dbReference>
<comment type="similarity">
    <text evidence="1 4">Belongs to the bacterial solute-binding protein 3 family.</text>
</comment>
<feature type="domain" description="Solute-binding protein family 3/N-terminal" evidence="7">
    <location>
        <begin position="45"/>
        <end position="271"/>
    </location>
</feature>
<feature type="chain" id="PRO_5046363024" evidence="6">
    <location>
        <begin position="23"/>
        <end position="285"/>
    </location>
</feature>
<evidence type="ECO:0000256" key="6">
    <source>
        <dbReference type="SAM" id="SignalP"/>
    </source>
</evidence>
<dbReference type="PROSITE" id="PS51257">
    <property type="entry name" value="PROKAR_LIPOPROTEIN"/>
    <property type="match status" value="1"/>
</dbReference>
<dbReference type="InterPro" id="IPR018313">
    <property type="entry name" value="SBP_3_CS"/>
</dbReference>
<keyword evidence="3 6" id="KW-0732">Signal</keyword>
<dbReference type="PANTHER" id="PTHR30085:SF6">
    <property type="entry name" value="ABC TRANSPORTER GLUTAMINE-BINDING PROTEIN GLNH"/>
    <property type="match status" value="1"/>
</dbReference>
<evidence type="ECO:0000313" key="9">
    <source>
        <dbReference type="Proteomes" id="UP001610631"/>
    </source>
</evidence>
<gene>
    <name evidence="8" type="ORF">WDV06_33395</name>
</gene>
<protein>
    <submittedName>
        <fullName evidence="8">Glutamate ABC transporter substrate-binding protein</fullName>
    </submittedName>
</protein>
<dbReference type="SUPFAM" id="SSF53850">
    <property type="entry name" value="Periplasmic binding protein-like II"/>
    <property type="match status" value="1"/>
</dbReference>
<comment type="caution">
    <text evidence="8">The sequence shown here is derived from an EMBL/GenBank/DDBJ whole genome shotgun (WGS) entry which is preliminary data.</text>
</comment>
<organism evidence="8 9">
    <name type="scientific">Streptomyces racemochromogenes</name>
    <dbReference type="NCBI Taxonomy" id="67353"/>
    <lineage>
        <taxon>Bacteria</taxon>
        <taxon>Bacillati</taxon>
        <taxon>Actinomycetota</taxon>
        <taxon>Actinomycetes</taxon>
        <taxon>Kitasatosporales</taxon>
        <taxon>Streptomycetaceae</taxon>
        <taxon>Streptomyces</taxon>
    </lineage>
</organism>
<accession>A0ABW7PNF7</accession>
<dbReference type="InterPro" id="IPR001638">
    <property type="entry name" value="Solute-binding_3/MltF_N"/>
</dbReference>
<dbReference type="InterPro" id="IPR051455">
    <property type="entry name" value="Bact_solute-bind_prot3"/>
</dbReference>
<reference evidence="8 9" key="1">
    <citation type="submission" date="2024-03" db="EMBL/GenBank/DDBJ databases">
        <title>Whole genome sequencing of Streptomyces racemochromogenes, to identify antimicrobial biosynthetic gene clusters.</title>
        <authorList>
            <person name="Suryawanshi P."/>
            <person name="Krishnaraj P.U."/>
            <person name="Arun Y.P."/>
            <person name="Suryawanshi M.P."/>
            <person name="Rakshit O."/>
        </authorList>
    </citation>
    <scope>NUCLEOTIDE SEQUENCE [LARGE SCALE GENOMIC DNA]</scope>
    <source>
        <strain evidence="8 9">AUDT626</strain>
    </source>
</reference>
<evidence type="ECO:0000256" key="3">
    <source>
        <dbReference type="ARBA" id="ARBA00022729"/>
    </source>
</evidence>
<evidence type="ECO:0000256" key="4">
    <source>
        <dbReference type="RuleBase" id="RU003744"/>
    </source>
</evidence>
<name>A0ABW7PNF7_9ACTN</name>
<dbReference type="Gene3D" id="3.40.190.10">
    <property type="entry name" value="Periplasmic binding protein-like II"/>
    <property type="match status" value="2"/>
</dbReference>
<dbReference type="Proteomes" id="UP001610631">
    <property type="component" value="Unassembled WGS sequence"/>
</dbReference>
<dbReference type="Pfam" id="PF00497">
    <property type="entry name" value="SBP_bac_3"/>
    <property type="match status" value="1"/>
</dbReference>
<sequence>MKVLKAGAAVATAVVLALTATACGGGDKKDGAGDTGASGGTKSDKIAIGIKFDQPGLGLKTPDGKFEGFDVDVATYVAKELGYQPDQIEWKQAVSAERENLISNGDVKFIAATYSINDKRKAKVDFAGPYFLAHQDLLVRADDSSITKVEDLNKKKLCSVTGSTSAQNVKKDLAPEADLQQLPGYSECLTGLENKAVDALTTDDSILAGYAAQEKNKGKFKLVGLKMSNENYGIGLKKGDKELQTKINTALKKMVADGSWDAAVKKNLGPANYKNEPAPQITEGS</sequence>
<evidence type="ECO:0000256" key="5">
    <source>
        <dbReference type="SAM" id="MobiDB-lite"/>
    </source>
</evidence>
<proteinExistence type="inferred from homology"/>
<feature type="signal peptide" evidence="6">
    <location>
        <begin position="1"/>
        <end position="22"/>
    </location>
</feature>